<comment type="caution">
    <text evidence="1">The sequence shown here is derived from an EMBL/GenBank/DDBJ whole genome shotgun (WGS) entry which is preliminary data.</text>
</comment>
<dbReference type="OrthoDB" id="149211at2"/>
<evidence type="ECO:0008006" key="3">
    <source>
        <dbReference type="Google" id="ProtNLM"/>
    </source>
</evidence>
<protein>
    <recommendedName>
        <fullName evidence="3">Phytanoyl-CoA dioxygenase</fullName>
    </recommendedName>
</protein>
<keyword evidence="2" id="KW-1185">Reference proteome</keyword>
<dbReference type="Gene3D" id="2.60.120.620">
    <property type="entry name" value="q2cbj1_9rhob like domain"/>
    <property type="match status" value="1"/>
</dbReference>
<gene>
    <name evidence="1" type="ORF">KDA_60360</name>
</gene>
<dbReference type="Pfam" id="PF05721">
    <property type="entry name" value="PhyH"/>
    <property type="match status" value="1"/>
</dbReference>
<accession>A0A402BH34</accession>
<dbReference type="PANTHER" id="PTHR20883">
    <property type="entry name" value="PHYTANOYL-COA DIOXYGENASE DOMAIN CONTAINING 1"/>
    <property type="match status" value="1"/>
</dbReference>
<evidence type="ECO:0000313" key="1">
    <source>
        <dbReference type="EMBL" id="GCE30552.1"/>
    </source>
</evidence>
<dbReference type="Proteomes" id="UP000287171">
    <property type="component" value="Unassembled WGS sequence"/>
</dbReference>
<dbReference type="InterPro" id="IPR008775">
    <property type="entry name" value="Phytyl_CoA_dOase-like"/>
</dbReference>
<dbReference type="SUPFAM" id="SSF51197">
    <property type="entry name" value="Clavaminate synthase-like"/>
    <property type="match status" value="1"/>
</dbReference>
<dbReference type="AlphaFoldDB" id="A0A402BH34"/>
<reference evidence="2" key="1">
    <citation type="submission" date="2018-12" db="EMBL/GenBank/DDBJ databases">
        <title>Tengunoibacter tsumagoiensis gen. nov., sp. nov., Dictyobacter kobayashii sp. nov., D. alpinus sp. nov., and D. joshuensis sp. nov. and description of Dictyobacteraceae fam. nov. within the order Ktedonobacterales isolated from Tengu-no-mugimeshi.</title>
        <authorList>
            <person name="Wang C.M."/>
            <person name="Zheng Y."/>
            <person name="Sakai Y."/>
            <person name="Toyoda A."/>
            <person name="Minakuchi Y."/>
            <person name="Abe K."/>
            <person name="Yokota A."/>
            <person name="Yabe S."/>
        </authorList>
    </citation>
    <scope>NUCLEOTIDE SEQUENCE [LARGE SCALE GENOMIC DNA]</scope>
    <source>
        <strain evidence="2">Uno16</strain>
    </source>
</reference>
<sequence length="289" mass="33062">MQLTAEEILLLPTDEDVEFYRIHGYYKSKKLFTDAEIASALAGSERYYAGERDFTLPVDVRGWRPEHGNVLRKNDYASLQNRELATLIRKPLLAAVAARLSGSSIRLWHDQLLYKPSSDPQKGTNVGWHTDRGYWKTCSSTQMLTAWIPFHDCDERMGTITMIDQSQDWPDNTDQLDFFSNDLQGLEKKFNTGGHPILKVPVELEMGQVSFHSCLTIHGSGPNFTANPRRSIAVHLQDEGNHYQEYHYSNGTLARHNNDQLCRHSVNQQGQQYPDYTDPAICPQLWPVH</sequence>
<dbReference type="PANTHER" id="PTHR20883:SF48">
    <property type="entry name" value="ECTOINE DIOXYGENASE"/>
    <property type="match status" value="1"/>
</dbReference>
<dbReference type="RefSeq" id="WP_126630626.1">
    <property type="nucleotide sequence ID" value="NZ_BIFT01000002.1"/>
</dbReference>
<organism evidence="1 2">
    <name type="scientific">Dictyobacter alpinus</name>
    <dbReference type="NCBI Taxonomy" id="2014873"/>
    <lineage>
        <taxon>Bacteria</taxon>
        <taxon>Bacillati</taxon>
        <taxon>Chloroflexota</taxon>
        <taxon>Ktedonobacteria</taxon>
        <taxon>Ktedonobacterales</taxon>
        <taxon>Dictyobacteraceae</taxon>
        <taxon>Dictyobacter</taxon>
    </lineage>
</organism>
<proteinExistence type="predicted"/>
<dbReference type="EMBL" id="BIFT01000002">
    <property type="protein sequence ID" value="GCE30552.1"/>
    <property type="molecule type" value="Genomic_DNA"/>
</dbReference>
<name>A0A402BH34_9CHLR</name>
<evidence type="ECO:0000313" key="2">
    <source>
        <dbReference type="Proteomes" id="UP000287171"/>
    </source>
</evidence>
<dbReference type="GO" id="GO:0005506">
    <property type="term" value="F:iron ion binding"/>
    <property type="evidence" value="ECO:0007669"/>
    <property type="project" value="UniProtKB-ARBA"/>
</dbReference>
<dbReference type="GO" id="GO:0016706">
    <property type="term" value="F:2-oxoglutarate-dependent dioxygenase activity"/>
    <property type="evidence" value="ECO:0007669"/>
    <property type="project" value="UniProtKB-ARBA"/>
</dbReference>